<protein>
    <submittedName>
        <fullName evidence="1">Uncharacterized protein</fullName>
    </submittedName>
</protein>
<name>A0A2T2NQL0_CORCC</name>
<dbReference type="AlphaFoldDB" id="A0A2T2NQL0"/>
<reference evidence="1 2" key="1">
    <citation type="journal article" date="2018" name="Front. Microbiol.">
        <title>Genome-Wide Analysis of Corynespora cassiicola Leaf Fall Disease Putative Effectors.</title>
        <authorList>
            <person name="Lopez D."/>
            <person name="Ribeiro S."/>
            <person name="Label P."/>
            <person name="Fumanal B."/>
            <person name="Venisse J.S."/>
            <person name="Kohler A."/>
            <person name="de Oliveira R.R."/>
            <person name="Labutti K."/>
            <person name="Lipzen A."/>
            <person name="Lail K."/>
            <person name="Bauer D."/>
            <person name="Ohm R.A."/>
            <person name="Barry K.W."/>
            <person name="Spatafora J."/>
            <person name="Grigoriev I.V."/>
            <person name="Martin F.M."/>
            <person name="Pujade-Renaud V."/>
        </authorList>
    </citation>
    <scope>NUCLEOTIDE SEQUENCE [LARGE SCALE GENOMIC DNA]</scope>
    <source>
        <strain evidence="1 2">Philippines</strain>
    </source>
</reference>
<evidence type="ECO:0000313" key="2">
    <source>
        <dbReference type="Proteomes" id="UP000240883"/>
    </source>
</evidence>
<gene>
    <name evidence="1" type="ORF">BS50DRAFT_586923</name>
</gene>
<proteinExistence type="predicted"/>
<sequence length="147" mass="17082">MSEEANFTSVITYGIPESSIHNRTLNDSELYNGMKGIKTALLNHIPTMEGVDEDDDEKCEHSCNRQIVSIFVENIHASTPWKYIAKELLILNFLDTFNVDYKKRRGVFTRTETRKEARIKTTEWFFFRNASKATFNTLLEMPRAPLQ</sequence>
<keyword evidence="2" id="KW-1185">Reference proteome</keyword>
<accession>A0A2T2NQL0</accession>
<dbReference type="Proteomes" id="UP000240883">
    <property type="component" value="Unassembled WGS sequence"/>
</dbReference>
<organism evidence="1 2">
    <name type="scientific">Corynespora cassiicola Philippines</name>
    <dbReference type="NCBI Taxonomy" id="1448308"/>
    <lineage>
        <taxon>Eukaryota</taxon>
        <taxon>Fungi</taxon>
        <taxon>Dikarya</taxon>
        <taxon>Ascomycota</taxon>
        <taxon>Pezizomycotina</taxon>
        <taxon>Dothideomycetes</taxon>
        <taxon>Pleosporomycetidae</taxon>
        <taxon>Pleosporales</taxon>
        <taxon>Corynesporascaceae</taxon>
        <taxon>Corynespora</taxon>
    </lineage>
</organism>
<evidence type="ECO:0000313" key="1">
    <source>
        <dbReference type="EMBL" id="PSN67659.1"/>
    </source>
</evidence>
<dbReference type="EMBL" id="KZ678134">
    <property type="protein sequence ID" value="PSN67659.1"/>
    <property type="molecule type" value="Genomic_DNA"/>
</dbReference>